<reference evidence="2 3" key="1">
    <citation type="submission" date="2019-09" db="EMBL/GenBank/DDBJ databases">
        <title>A chromosome-level genome assembly of the Chinese tupelo Nyssa sinensis.</title>
        <authorList>
            <person name="Yang X."/>
            <person name="Kang M."/>
            <person name="Yang Y."/>
            <person name="Xiong H."/>
            <person name="Wang M."/>
            <person name="Zhang Z."/>
            <person name="Wang Z."/>
            <person name="Wu H."/>
            <person name="Ma T."/>
            <person name="Liu J."/>
            <person name="Xi Z."/>
        </authorList>
    </citation>
    <scope>NUCLEOTIDE SEQUENCE [LARGE SCALE GENOMIC DNA]</scope>
    <source>
        <strain evidence="2">J267</strain>
        <tissue evidence="2">Leaf</tissue>
    </source>
</reference>
<dbReference type="InterPro" id="IPR036457">
    <property type="entry name" value="PPM-type-like_dom_sf"/>
</dbReference>
<sequence length="252" mass="28698">MGFKDLHLKLKTFWLRRLVAGDVGRRKKKSENGKRPSWMMPISHGYYVVEDQPSRSDGSNESELDSVVVQREQIEEIELWFFGVLDARIGNEVIKYMQLHLFDDKPKESDIRRKSKETMKNAYLGARVKIRETEKAEETWKVGSASAIVINGDKLVIANMGDYRAVHATRAVQQALSPPRAQNSLLDAKGIDSDTEFVILASTGIWEVMKQQEAVNLIRHIEDPREAAECLAKEALIRMSRSNISCLVIRLD</sequence>
<dbReference type="PROSITE" id="PS51746">
    <property type="entry name" value="PPM_2"/>
    <property type="match status" value="1"/>
</dbReference>
<dbReference type="SUPFAM" id="SSF81606">
    <property type="entry name" value="PP2C-like"/>
    <property type="match status" value="1"/>
</dbReference>
<proteinExistence type="predicted"/>
<gene>
    <name evidence="2" type="ORF">F0562_035348</name>
</gene>
<dbReference type="AlphaFoldDB" id="A0A5J5A9Z1"/>
<dbReference type="InterPro" id="IPR015655">
    <property type="entry name" value="PP2C"/>
</dbReference>
<evidence type="ECO:0000259" key="1">
    <source>
        <dbReference type="PROSITE" id="PS51746"/>
    </source>
</evidence>
<name>A0A5J5A9Z1_9ASTE</name>
<feature type="domain" description="PPM-type phosphatase" evidence="1">
    <location>
        <begin position="45"/>
        <end position="251"/>
    </location>
</feature>
<evidence type="ECO:0000313" key="2">
    <source>
        <dbReference type="EMBL" id="KAA8527783.1"/>
    </source>
</evidence>
<evidence type="ECO:0000313" key="3">
    <source>
        <dbReference type="Proteomes" id="UP000325577"/>
    </source>
</evidence>
<accession>A0A5J5A9Z1</accession>
<dbReference type="EMBL" id="CM018045">
    <property type="protein sequence ID" value="KAA8527783.1"/>
    <property type="molecule type" value="Genomic_DNA"/>
</dbReference>
<organism evidence="2 3">
    <name type="scientific">Nyssa sinensis</name>
    <dbReference type="NCBI Taxonomy" id="561372"/>
    <lineage>
        <taxon>Eukaryota</taxon>
        <taxon>Viridiplantae</taxon>
        <taxon>Streptophyta</taxon>
        <taxon>Embryophyta</taxon>
        <taxon>Tracheophyta</taxon>
        <taxon>Spermatophyta</taxon>
        <taxon>Magnoliopsida</taxon>
        <taxon>eudicotyledons</taxon>
        <taxon>Gunneridae</taxon>
        <taxon>Pentapetalae</taxon>
        <taxon>asterids</taxon>
        <taxon>Cornales</taxon>
        <taxon>Nyssaceae</taxon>
        <taxon>Nyssa</taxon>
    </lineage>
</organism>
<dbReference type="InterPro" id="IPR001932">
    <property type="entry name" value="PPM-type_phosphatase-like_dom"/>
</dbReference>
<keyword evidence="3" id="KW-1185">Reference proteome</keyword>
<dbReference type="Gene3D" id="3.60.40.10">
    <property type="entry name" value="PPM-type phosphatase domain"/>
    <property type="match status" value="2"/>
</dbReference>
<dbReference type="Proteomes" id="UP000325577">
    <property type="component" value="Linkage Group LG21"/>
</dbReference>
<dbReference type="GO" id="GO:0004722">
    <property type="term" value="F:protein serine/threonine phosphatase activity"/>
    <property type="evidence" value="ECO:0007669"/>
    <property type="project" value="InterPro"/>
</dbReference>
<protein>
    <recommendedName>
        <fullName evidence="1">PPM-type phosphatase domain-containing protein</fullName>
    </recommendedName>
</protein>
<dbReference type="OrthoDB" id="10264738at2759"/>
<dbReference type="SMART" id="SM00332">
    <property type="entry name" value="PP2Cc"/>
    <property type="match status" value="1"/>
</dbReference>
<dbReference type="Pfam" id="PF00481">
    <property type="entry name" value="PP2C"/>
    <property type="match status" value="2"/>
</dbReference>
<dbReference type="PANTHER" id="PTHR47992">
    <property type="entry name" value="PROTEIN PHOSPHATASE"/>
    <property type="match status" value="1"/>
</dbReference>
<dbReference type="CDD" id="cd00143">
    <property type="entry name" value="PP2Cc"/>
    <property type="match status" value="1"/>
</dbReference>